<name>A0ABQ5ZYL2_9GAMM</name>
<feature type="domain" description="Restriction endonuclease type II EcoRII C-terminal" evidence="1">
    <location>
        <begin position="242"/>
        <end position="409"/>
    </location>
</feature>
<proteinExistence type="predicted"/>
<dbReference type="InterPro" id="IPR015109">
    <property type="entry name" value="Restrct_endonuc_II_EcoRII_C"/>
</dbReference>
<protein>
    <submittedName>
        <fullName evidence="2">Type II restriction endonuclease</fullName>
    </submittedName>
</protein>
<dbReference type="InterPro" id="IPR011335">
    <property type="entry name" value="Restrct_endonuc-II-like"/>
</dbReference>
<dbReference type="GO" id="GO:0004519">
    <property type="term" value="F:endonuclease activity"/>
    <property type="evidence" value="ECO:0007669"/>
    <property type="project" value="UniProtKB-KW"/>
</dbReference>
<keyword evidence="3" id="KW-1185">Reference proteome</keyword>
<evidence type="ECO:0000313" key="3">
    <source>
        <dbReference type="Proteomes" id="UP001156682"/>
    </source>
</evidence>
<keyword evidence="2" id="KW-0540">Nuclease</keyword>
<evidence type="ECO:0000313" key="2">
    <source>
        <dbReference type="EMBL" id="GLR64125.1"/>
    </source>
</evidence>
<keyword evidence="2" id="KW-0255">Endonuclease</keyword>
<evidence type="ECO:0000259" key="1">
    <source>
        <dbReference type="Pfam" id="PF09019"/>
    </source>
</evidence>
<dbReference type="SUPFAM" id="SSF52980">
    <property type="entry name" value="Restriction endonuclease-like"/>
    <property type="match status" value="1"/>
</dbReference>
<dbReference type="RefSeq" id="WP_027851023.1">
    <property type="nucleotide sequence ID" value="NZ_BSOR01000027.1"/>
</dbReference>
<sequence>MYEKLADVFNAVAVKYLKAVDVPRGKSKTKGSNQHEIGGLVKAGFADYLGRPEKGEVVNFDATMVYMADEEGEPNICNCLVSWYNTRYESPHRGPEYRLYYKENEVTQLLQEDDFFLIALTKENTLYMIFAPQNSEVEQQLKALFAATDVKPANALKKVNFTEKEIIFPVRTLLAQLGIELFKSRQGDEKKLQSILETYGPEFPKTKSFSAYSRSQVAEVVDPVADPDQALITWFDQEEHLFRLLERHLVAVQLKQGFGEQGDDVDAFIKFSLSVQNRRKSRAGHSFENHIAEVLHANQVSFDNNVLTEGKQRPDFLFPGKAAYDNKTFDVAKLKMLGAKTSCKERWRQVLAEAEKIKIKHLITLEPAISEDQTKQMSKMNVKLVVPLPIQQTYTASQLKFIASFKSFIFEVKETQQHLPS</sequence>
<accession>A0ABQ5ZYL2</accession>
<organism evidence="2 3">
    <name type="scientific">Marinospirillum insulare</name>
    <dbReference type="NCBI Taxonomy" id="217169"/>
    <lineage>
        <taxon>Bacteria</taxon>
        <taxon>Pseudomonadati</taxon>
        <taxon>Pseudomonadota</taxon>
        <taxon>Gammaproteobacteria</taxon>
        <taxon>Oceanospirillales</taxon>
        <taxon>Oceanospirillaceae</taxon>
        <taxon>Marinospirillum</taxon>
    </lineage>
</organism>
<keyword evidence="2" id="KW-0378">Hydrolase</keyword>
<gene>
    <name evidence="2" type="ORF">GCM10007878_15630</name>
</gene>
<dbReference type="Proteomes" id="UP001156682">
    <property type="component" value="Unassembled WGS sequence"/>
</dbReference>
<dbReference type="InterPro" id="IPR038365">
    <property type="entry name" value="EcoRII_C_sf"/>
</dbReference>
<dbReference type="EMBL" id="BSOR01000027">
    <property type="protein sequence ID" value="GLR64125.1"/>
    <property type="molecule type" value="Genomic_DNA"/>
</dbReference>
<reference evidence="3" key="1">
    <citation type="journal article" date="2019" name="Int. J. Syst. Evol. Microbiol.">
        <title>The Global Catalogue of Microorganisms (GCM) 10K type strain sequencing project: providing services to taxonomists for standard genome sequencing and annotation.</title>
        <authorList>
            <consortium name="The Broad Institute Genomics Platform"/>
            <consortium name="The Broad Institute Genome Sequencing Center for Infectious Disease"/>
            <person name="Wu L."/>
            <person name="Ma J."/>
        </authorList>
    </citation>
    <scope>NUCLEOTIDE SEQUENCE [LARGE SCALE GENOMIC DNA]</scope>
    <source>
        <strain evidence="3">NBRC 100033</strain>
    </source>
</reference>
<dbReference type="Gene3D" id="3.40.91.80">
    <property type="match status" value="1"/>
</dbReference>
<comment type="caution">
    <text evidence="2">The sequence shown here is derived from an EMBL/GenBank/DDBJ whole genome shotgun (WGS) entry which is preliminary data.</text>
</comment>
<dbReference type="Pfam" id="PF09019">
    <property type="entry name" value="EcoRII-C"/>
    <property type="match status" value="1"/>
</dbReference>